<proteinExistence type="predicted"/>
<keyword evidence="2" id="KW-1185">Reference proteome</keyword>
<dbReference type="AlphaFoldDB" id="A0A8S1QI95"/>
<organism evidence="1 2">
    <name type="scientific">Paramecium sonneborni</name>
    <dbReference type="NCBI Taxonomy" id="65129"/>
    <lineage>
        <taxon>Eukaryota</taxon>
        <taxon>Sar</taxon>
        <taxon>Alveolata</taxon>
        <taxon>Ciliophora</taxon>
        <taxon>Intramacronucleata</taxon>
        <taxon>Oligohymenophorea</taxon>
        <taxon>Peniculida</taxon>
        <taxon>Parameciidae</taxon>
        <taxon>Paramecium</taxon>
    </lineage>
</organism>
<sequence>MTNMLDFLNNVQGIQHIQQQINITCIEDLLSKQTQIDSQYYRLLSSYLQDAQIKIVYSKCKSNYDQEEIVIQEND</sequence>
<dbReference type="OrthoDB" id="124041at2759"/>
<evidence type="ECO:0000313" key="1">
    <source>
        <dbReference type="EMBL" id="CAD8115076.1"/>
    </source>
</evidence>
<gene>
    <name evidence="1" type="ORF">PSON_ATCC_30995.1.T1070128</name>
</gene>
<comment type="caution">
    <text evidence="1">The sequence shown here is derived from an EMBL/GenBank/DDBJ whole genome shotgun (WGS) entry which is preliminary data.</text>
</comment>
<reference evidence="1" key="1">
    <citation type="submission" date="2021-01" db="EMBL/GenBank/DDBJ databases">
        <authorList>
            <consortium name="Genoscope - CEA"/>
            <person name="William W."/>
        </authorList>
    </citation>
    <scope>NUCLEOTIDE SEQUENCE</scope>
</reference>
<evidence type="ECO:0000313" key="2">
    <source>
        <dbReference type="Proteomes" id="UP000692954"/>
    </source>
</evidence>
<name>A0A8S1QI95_9CILI</name>
<accession>A0A8S1QI95</accession>
<protein>
    <submittedName>
        <fullName evidence="1">Uncharacterized protein</fullName>
    </submittedName>
</protein>
<dbReference type="EMBL" id="CAJJDN010000107">
    <property type="protein sequence ID" value="CAD8115076.1"/>
    <property type="molecule type" value="Genomic_DNA"/>
</dbReference>
<dbReference type="Proteomes" id="UP000692954">
    <property type="component" value="Unassembled WGS sequence"/>
</dbReference>